<evidence type="ECO:0000313" key="3">
    <source>
        <dbReference type="Proteomes" id="UP000431901"/>
    </source>
</evidence>
<keyword evidence="3" id="KW-1185">Reference proteome</keyword>
<dbReference type="OrthoDB" id="3386555at2"/>
<keyword evidence="1" id="KW-1133">Transmembrane helix</keyword>
<reference evidence="2 3" key="1">
    <citation type="submission" date="2019-12" db="EMBL/GenBank/DDBJ databases">
        <title>Nocardia macrotermitis sp. nov. and Nocardia aurantia sp. nov., isolated from the gut of the fungus growing-termite Macrotermes natalensis.</title>
        <authorList>
            <person name="Christine B."/>
            <person name="Rene B."/>
        </authorList>
    </citation>
    <scope>NUCLEOTIDE SEQUENCE [LARGE SCALE GENOMIC DNA]</scope>
    <source>
        <strain evidence="2 3">DSM 102126</strain>
    </source>
</reference>
<protein>
    <submittedName>
        <fullName evidence="2">Uncharacterized protein</fullName>
    </submittedName>
</protein>
<keyword evidence="1" id="KW-0472">Membrane</keyword>
<dbReference type="RefSeq" id="WP_161101421.1">
    <property type="nucleotide sequence ID" value="NZ_JBHLYI010000002.1"/>
</dbReference>
<dbReference type="EMBL" id="WUTW01000001">
    <property type="protein sequence ID" value="MXQ63229.1"/>
    <property type="molecule type" value="Genomic_DNA"/>
</dbReference>
<feature type="transmembrane region" description="Helical" evidence="1">
    <location>
        <begin position="26"/>
        <end position="46"/>
    </location>
</feature>
<comment type="caution">
    <text evidence="2">The sequence shown here is derived from an EMBL/GenBank/DDBJ whole genome shotgun (WGS) entry which is preliminary data.</text>
</comment>
<dbReference type="Proteomes" id="UP000431901">
    <property type="component" value="Unassembled WGS sequence"/>
</dbReference>
<dbReference type="AlphaFoldDB" id="A0A6I4VXV9"/>
<proteinExistence type="predicted"/>
<keyword evidence="1" id="KW-0812">Transmembrane</keyword>
<organism evidence="2 3">
    <name type="scientific">Actinomadura rayongensis</name>
    <dbReference type="NCBI Taxonomy" id="1429076"/>
    <lineage>
        <taxon>Bacteria</taxon>
        <taxon>Bacillati</taxon>
        <taxon>Actinomycetota</taxon>
        <taxon>Actinomycetes</taxon>
        <taxon>Streptosporangiales</taxon>
        <taxon>Thermomonosporaceae</taxon>
        <taxon>Actinomadura</taxon>
    </lineage>
</organism>
<sequence>MSRAEISAPDVEPPPSGRVVRRTPTALVVAVAVGCAVALALSVARLTAELTRSPTRAEAVAARSAEIAARYRTWPAGRIFPASLPYTLDGARATARRLGIAPDTRCASAVDAAVARALDALRCRAVLRATYLDQSQGLAVTVGVVVLPDAPRARHAAERLTPRGAALGLRTLTFPGSLAERFTDKARQTAAFGHDGPYVVAATAGYADGRPRRAHPQPDLTSLTRRLASAILTPLAKPVPLTCDNGQFSC</sequence>
<evidence type="ECO:0000313" key="2">
    <source>
        <dbReference type="EMBL" id="MXQ63229.1"/>
    </source>
</evidence>
<gene>
    <name evidence="2" type="ORF">GQ466_04205</name>
</gene>
<evidence type="ECO:0000256" key="1">
    <source>
        <dbReference type="SAM" id="Phobius"/>
    </source>
</evidence>
<name>A0A6I4VXV9_9ACTN</name>
<dbReference type="PROSITE" id="PS51257">
    <property type="entry name" value="PROKAR_LIPOPROTEIN"/>
    <property type="match status" value="1"/>
</dbReference>
<accession>A0A6I4VXV9</accession>